<feature type="region of interest" description="Disordered" evidence="1">
    <location>
        <begin position="1"/>
        <end position="25"/>
    </location>
</feature>
<proteinExistence type="predicted"/>
<reference evidence="2" key="1">
    <citation type="submission" date="2021-01" db="EMBL/GenBank/DDBJ databases">
        <authorList>
            <person name="Corre E."/>
            <person name="Pelletier E."/>
            <person name="Niang G."/>
            <person name="Scheremetjew M."/>
            <person name="Finn R."/>
            <person name="Kale V."/>
            <person name="Holt S."/>
            <person name="Cochrane G."/>
            <person name="Meng A."/>
            <person name="Brown T."/>
            <person name="Cohen L."/>
        </authorList>
    </citation>
    <scope>NUCLEOTIDE SEQUENCE</scope>
    <source>
        <strain evidence="2">CCMP1594</strain>
    </source>
</reference>
<protein>
    <submittedName>
        <fullName evidence="2">Uncharacterized protein</fullName>
    </submittedName>
</protein>
<gene>
    <name evidence="2" type="ORF">EGYM00163_LOCUS36995</name>
</gene>
<accession>A0A7S4G595</accession>
<sequence length="129" mass="14339">MPLTRVSPAPHISQPLNGADAQSGRNKTTCAPKFSMCQSTVQCKSKPLASHSIRTFGAQSKLRPKAVQSGYGLALDKSVSQKKKKKWACVLREWCTAWAVCICSVNRHKTRDPRDNNAKRAQEAMQLWL</sequence>
<dbReference type="EMBL" id="HBJA01107062">
    <property type="protein sequence ID" value="CAE0825743.1"/>
    <property type="molecule type" value="Transcribed_RNA"/>
</dbReference>
<evidence type="ECO:0000256" key="1">
    <source>
        <dbReference type="SAM" id="MobiDB-lite"/>
    </source>
</evidence>
<dbReference type="AlphaFoldDB" id="A0A7S4G595"/>
<name>A0A7S4G595_9EUGL</name>
<organism evidence="2">
    <name type="scientific">Eutreptiella gymnastica</name>
    <dbReference type="NCBI Taxonomy" id="73025"/>
    <lineage>
        <taxon>Eukaryota</taxon>
        <taxon>Discoba</taxon>
        <taxon>Euglenozoa</taxon>
        <taxon>Euglenida</taxon>
        <taxon>Spirocuta</taxon>
        <taxon>Euglenophyceae</taxon>
        <taxon>Eutreptiales</taxon>
        <taxon>Eutreptiaceae</taxon>
        <taxon>Eutreptiella</taxon>
    </lineage>
</organism>
<evidence type="ECO:0000313" key="2">
    <source>
        <dbReference type="EMBL" id="CAE0825743.1"/>
    </source>
</evidence>